<dbReference type="Gene3D" id="3.30.110.70">
    <property type="entry name" value="Hypothetical protein apc22750. Chain B"/>
    <property type="match status" value="1"/>
</dbReference>
<dbReference type="Gene3D" id="3.40.50.1820">
    <property type="entry name" value="alpha/beta hydrolase"/>
    <property type="match status" value="1"/>
</dbReference>
<dbReference type="InterPro" id="IPR002765">
    <property type="entry name" value="UPF0145_YbjQ-like"/>
</dbReference>
<gene>
    <name evidence="3" type="ORF">E8E13_000747</name>
</gene>
<organism evidence="3 4">
    <name type="scientific">Curvularia kusanoi</name>
    <name type="common">Cochliobolus kusanoi</name>
    <dbReference type="NCBI Taxonomy" id="90978"/>
    <lineage>
        <taxon>Eukaryota</taxon>
        <taxon>Fungi</taxon>
        <taxon>Dikarya</taxon>
        <taxon>Ascomycota</taxon>
        <taxon>Pezizomycotina</taxon>
        <taxon>Dothideomycetes</taxon>
        <taxon>Pleosporomycetidae</taxon>
        <taxon>Pleosporales</taxon>
        <taxon>Pleosporineae</taxon>
        <taxon>Pleosporaceae</taxon>
        <taxon>Curvularia</taxon>
    </lineage>
</organism>
<dbReference type="Pfam" id="PF01906">
    <property type="entry name" value="YbjQ_1"/>
    <property type="match status" value="1"/>
</dbReference>
<feature type="region of interest" description="Disordered" evidence="2">
    <location>
        <begin position="1"/>
        <end position="27"/>
    </location>
</feature>
<dbReference type="PANTHER" id="PTHR34068:SF2">
    <property type="entry name" value="UPF0145 PROTEIN SCO3412"/>
    <property type="match status" value="1"/>
</dbReference>
<evidence type="ECO:0000313" key="3">
    <source>
        <dbReference type="EMBL" id="KAF2993068.1"/>
    </source>
</evidence>
<evidence type="ECO:0000256" key="2">
    <source>
        <dbReference type="SAM" id="MobiDB-lite"/>
    </source>
</evidence>
<comment type="similarity">
    <text evidence="1">Belongs to the UPF0145 family.</text>
</comment>
<dbReference type="InterPro" id="IPR035439">
    <property type="entry name" value="UPF0145_dom_sf"/>
</dbReference>
<proteinExistence type="inferred from homology"/>
<dbReference type="SUPFAM" id="SSF117782">
    <property type="entry name" value="YbjQ-like"/>
    <property type="match status" value="1"/>
</dbReference>
<dbReference type="PANTHER" id="PTHR34068">
    <property type="entry name" value="UPF0145 PROTEIN YBJQ"/>
    <property type="match status" value="1"/>
</dbReference>
<dbReference type="Proteomes" id="UP000801428">
    <property type="component" value="Unassembled WGS sequence"/>
</dbReference>
<evidence type="ECO:0000313" key="4">
    <source>
        <dbReference type="Proteomes" id="UP000801428"/>
    </source>
</evidence>
<dbReference type="SUPFAM" id="SSF53474">
    <property type="entry name" value="alpha/beta-Hydrolases"/>
    <property type="match status" value="1"/>
</dbReference>
<comment type="caution">
    <text evidence="3">The sequence shown here is derived from an EMBL/GenBank/DDBJ whole genome shotgun (WGS) entry which is preliminary data.</text>
</comment>
<dbReference type="OrthoDB" id="68104at2759"/>
<reference evidence="3" key="1">
    <citation type="submission" date="2019-04" db="EMBL/GenBank/DDBJ databases">
        <title>Sequencing of skin fungus with MAO and IRED activity.</title>
        <authorList>
            <person name="Marsaioli A.J."/>
            <person name="Bonatto J.M.C."/>
            <person name="Reis Junior O."/>
        </authorList>
    </citation>
    <scope>NUCLEOTIDE SEQUENCE</scope>
    <source>
        <strain evidence="3">30M1</strain>
    </source>
</reference>
<sequence>MLTNRRSTMPLKHARMPSWHAGSKTVDPQYNQAAPTYAVDNAPRSLTPAIMTSTTPTLPGYTTTRLIGAIHGTASLTHKVPKSFIKSLSSSLTGSWGEPKPLTQVLYQARDQAIERMTKDAIDKGANAVVGLQIRETEVMGCVVVSVSATACLVEKEKGQISPMVESTALPEELQGIAIRSTASVPKEEETYNGRPIIHAFNQPPRFRSFLSEQRSNIVERVNIRVRRSPCQAIKHHATTIEVRLDLAAGPDNNTLRRHNTKPTFCAIQHPYNHTNTMLLKPLSLLLLAARTATSLTSNLTQILDFGPNPRNVTGYIYVPANLPKHAPILVAPHWCHGTAQDVFAYRSWAAAGDTYGFISIYPNSPNAADQCWDVSSRESLTHEGGGDALGIVSMNLQEEIKQWTSVFGVGEKPAEVTKDTPLEGWTRYRYGTSGRLGD</sequence>
<accession>A0A9P4T334</accession>
<dbReference type="EMBL" id="SWKU01000061">
    <property type="protein sequence ID" value="KAF2993068.1"/>
    <property type="molecule type" value="Genomic_DNA"/>
</dbReference>
<dbReference type="AlphaFoldDB" id="A0A9P4T334"/>
<protein>
    <submittedName>
        <fullName evidence="3">Uncharacterized protein</fullName>
    </submittedName>
</protein>
<keyword evidence="4" id="KW-1185">Reference proteome</keyword>
<dbReference type="InterPro" id="IPR029058">
    <property type="entry name" value="AB_hydrolase_fold"/>
</dbReference>
<evidence type="ECO:0000256" key="1">
    <source>
        <dbReference type="ARBA" id="ARBA00010751"/>
    </source>
</evidence>
<name>A0A9P4T334_CURKU</name>